<dbReference type="InterPro" id="IPR011989">
    <property type="entry name" value="ARM-like"/>
</dbReference>
<dbReference type="PROSITE" id="PS50302">
    <property type="entry name" value="PUM"/>
    <property type="match status" value="8"/>
</dbReference>
<evidence type="ECO:0000256" key="2">
    <source>
        <dbReference type="PROSITE-ProRule" id="PRU00317"/>
    </source>
</evidence>
<proteinExistence type="predicted"/>
<feature type="repeat" description="Pumilio" evidence="2">
    <location>
        <begin position="343"/>
        <end position="378"/>
    </location>
</feature>
<dbReference type="PANTHER" id="PTHR12537">
    <property type="entry name" value="RNA BINDING PROTEIN PUMILIO-RELATED"/>
    <property type="match status" value="1"/>
</dbReference>
<dbReference type="Proteomes" id="UP001222325">
    <property type="component" value="Unassembled WGS sequence"/>
</dbReference>
<keyword evidence="1" id="KW-0677">Repeat</keyword>
<feature type="repeat" description="Pumilio" evidence="2">
    <location>
        <begin position="269"/>
        <end position="305"/>
    </location>
</feature>
<dbReference type="GO" id="GO:0003730">
    <property type="term" value="F:mRNA 3'-UTR binding"/>
    <property type="evidence" value="ECO:0007669"/>
    <property type="project" value="TreeGrafter"/>
</dbReference>
<feature type="repeat" description="Pumilio" evidence="2">
    <location>
        <begin position="306"/>
        <end position="342"/>
    </location>
</feature>
<dbReference type="PROSITE" id="PS50303">
    <property type="entry name" value="PUM_HD"/>
    <property type="match status" value="1"/>
</dbReference>
<sequence>MYPPPHSPMLSSQPIPPTPVTLTEKKYEMQYNLQQQLASRNLMFRAGAAPLPQAYTAAMDYGSQMMNAAAMYGHGASPTSSFGQTLRGNRRNDMPPGLALPRSPVLDEFRASRASKNKGKDWELRDITGFVVEFSGDQHGSRFIQEKLVSATSDERQSVFDEIVPNNTLQLMQDVFGNYVIQKLFEHGTQAQKTVLAKTMEGYVVYLSSNLYGCRVVQKAIESVLPDQQANIVTELQPHIMRLVTDGNGNHVIQKVIERVSPDRLGFVSLFTGHVLELASHTYGCRVLQRCLQHLPDVQTRPLLDELLRSYAVDLMQDQFGNYVIQFILEHGRPEDKALVVAQLHNRLLYMARHKFASNVCEKALAFADADARRLLIEELMAPASKPDGITPIASMMKDQYGNYVLQRALRVAEGDQKEALIDTVRPQLAMMRRYSTAYSKHLTSSTQQLRPCIST</sequence>
<dbReference type="Pfam" id="PF00806">
    <property type="entry name" value="PUF"/>
    <property type="match status" value="8"/>
</dbReference>
<comment type="caution">
    <text evidence="4">The sequence shown here is derived from an EMBL/GenBank/DDBJ whole genome shotgun (WGS) entry which is preliminary data.</text>
</comment>
<dbReference type="InterPro" id="IPR033712">
    <property type="entry name" value="Pumilio_RNA-bd"/>
</dbReference>
<dbReference type="CDD" id="cd07920">
    <property type="entry name" value="Pumilio"/>
    <property type="match status" value="1"/>
</dbReference>
<dbReference type="InterPro" id="IPR001313">
    <property type="entry name" value="Pumilio_RNA-bd_rpt"/>
</dbReference>
<feature type="repeat" description="Pumilio" evidence="2">
    <location>
        <begin position="126"/>
        <end position="161"/>
    </location>
</feature>
<name>A0AAD6UI93_9AGAR</name>
<dbReference type="Gene3D" id="1.25.10.10">
    <property type="entry name" value="Leucine-rich Repeat Variant"/>
    <property type="match status" value="1"/>
</dbReference>
<dbReference type="InterPro" id="IPR033133">
    <property type="entry name" value="PUM-HD"/>
</dbReference>
<protein>
    <submittedName>
        <fullName evidence="4">ARM repeat-containing protein</fullName>
    </submittedName>
</protein>
<dbReference type="SUPFAM" id="SSF48371">
    <property type="entry name" value="ARM repeat"/>
    <property type="match status" value="1"/>
</dbReference>
<dbReference type="GO" id="GO:0000288">
    <property type="term" value="P:nuclear-transcribed mRNA catabolic process, deadenylation-dependent decay"/>
    <property type="evidence" value="ECO:0007669"/>
    <property type="project" value="TreeGrafter"/>
</dbReference>
<gene>
    <name evidence="4" type="ORF">B0H15DRAFT_920617</name>
</gene>
<reference evidence="4" key="1">
    <citation type="submission" date="2023-03" db="EMBL/GenBank/DDBJ databases">
        <title>Massive genome expansion in bonnet fungi (Mycena s.s.) driven by repeated elements and novel gene families across ecological guilds.</title>
        <authorList>
            <consortium name="Lawrence Berkeley National Laboratory"/>
            <person name="Harder C.B."/>
            <person name="Miyauchi S."/>
            <person name="Viragh M."/>
            <person name="Kuo A."/>
            <person name="Thoen E."/>
            <person name="Andreopoulos B."/>
            <person name="Lu D."/>
            <person name="Skrede I."/>
            <person name="Drula E."/>
            <person name="Henrissat B."/>
            <person name="Morin E."/>
            <person name="Kohler A."/>
            <person name="Barry K."/>
            <person name="LaButti K."/>
            <person name="Morin E."/>
            <person name="Salamov A."/>
            <person name="Lipzen A."/>
            <person name="Mereny Z."/>
            <person name="Hegedus B."/>
            <person name="Baldrian P."/>
            <person name="Stursova M."/>
            <person name="Weitz H."/>
            <person name="Taylor A."/>
            <person name="Grigoriev I.V."/>
            <person name="Nagy L.G."/>
            <person name="Martin F."/>
            <person name="Kauserud H."/>
        </authorList>
    </citation>
    <scope>NUCLEOTIDE SEQUENCE</scope>
    <source>
        <strain evidence="4">CBHHK173m</strain>
    </source>
</reference>
<organism evidence="4 5">
    <name type="scientific">Mycena belliarum</name>
    <dbReference type="NCBI Taxonomy" id="1033014"/>
    <lineage>
        <taxon>Eukaryota</taxon>
        <taxon>Fungi</taxon>
        <taxon>Dikarya</taxon>
        <taxon>Basidiomycota</taxon>
        <taxon>Agaricomycotina</taxon>
        <taxon>Agaricomycetes</taxon>
        <taxon>Agaricomycetidae</taxon>
        <taxon>Agaricales</taxon>
        <taxon>Marasmiineae</taxon>
        <taxon>Mycenaceae</taxon>
        <taxon>Mycena</taxon>
    </lineage>
</organism>
<feature type="domain" description="PUM-HD" evidence="3">
    <location>
        <begin position="101"/>
        <end position="451"/>
    </location>
</feature>
<evidence type="ECO:0000313" key="4">
    <source>
        <dbReference type="EMBL" id="KAJ7097908.1"/>
    </source>
</evidence>
<feature type="repeat" description="Pumilio" evidence="2">
    <location>
        <begin position="388"/>
        <end position="423"/>
    </location>
</feature>
<feature type="repeat" description="Pumilio" evidence="2">
    <location>
        <begin position="235"/>
        <end position="258"/>
    </location>
</feature>
<dbReference type="PANTHER" id="PTHR12537:SF12">
    <property type="entry name" value="MATERNAL PROTEIN PUMILIO"/>
    <property type="match status" value="1"/>
</dbReference>
<feature type="repeat" description="Pumilio" evidence="2">
    <location>
        <begin position="162"/>
        <end position="198"/>
    </location>
</feature>
<dbReference type="AlphaFoldDB" id="A0AAD6UI93"/>
<dbReference type="GO" id="GO:0005737">
    <property type="term" value="C:cytoplasm"/>
    <property type="evidence" value="ECO:0007669"/>
    <property type="project" value="TreeGrafter"/>
</dbReference>
<feature type="repeat" description="Pumilio" evidence="2">
    <location>
        <begin position="199"/>
        <end position="234"/>
    </location>
</feature>
<evidence type="ECO:0000256" key="1">
    <source>
        <dbReference type="ARBA" id="ARBA00022737"/>
    </source>
</evidence>
<dbReference type="InterPro" id="IPR016024">
    <property type="entry name" value="ARM-type_fold"/>
</dbReference>
<evidence type="ECO:0000259" key="3">
    <source>
        <dbReference type="PROSITE" id="PS50303"/>
    </source>
</evidence>
<dbReference type="SMART" id="SM00025">
    <property type="entry name" value="Pumilio"/>
    <property type="match status" value="8"/>
</dbReference>
<accession>A0AAD6UI93</accession>
<evidence type="ECO:0000313" key="5">
    <source>
        <dbReference type="Proteomes" id="UP001222325"/>
    </source>
</evidence>
<dbReference type="EMBL" id="JARJCN010000009">
    <property type="protein sequence ID" value="KAJ7097908.1"/>
    <property type="molecule type" value="Genomic_DNA"/>
</dbReference>
<keyword evidence="5" id="KW-1185">Reference proteome</keyword>